<feature type="compositionally biased region" description="Basic and acidic residues" evidence="4">
    <location>
        <begin position="18"/>
        <end position="28"/>
    </location>
</feature>
<feature type="active site" evidence="3">
    <location>
        <position position="99"/>
    </location>
</feature>
<evidence type="ECO:0000256" key="3">
    <source>
        <dbReference type="PIRSR" id="PIRSR016184-1"/>
    </source>
</evidence>
<comment type="similarity">
    <text evidence="1">Belongs to the PhzF family.</text>
</comment>
<dbReference type="Proteomes" id="UP000498740">
    <property type="component" value="Unassembled WGS sequence"/>
</dbReference>
<dbReference type="NCBIfam" id="TIGR00654">
    <property type="entry name" value="PhzF_family"/>
    <property type="match status" value="1"/>
</dbReference>
<protein>
    <submittedName>
        <fullName evidence="5">Oxidoreductase</fullName>
    </submittedName>
</protein>
<name>A0A7J0CLZ0_STRMI</name>
<evidence type="ECO:0000313" key="6">
    <source>
        <dbReference type="Proteomes" id="UP000498740"/>
    </source>
</evidence>
<dbReference type="Pfam" id="PF02567">
    <property type="entry name" value="PhzC-PhzF"/>
    <property type="match status" value="1"/>
</dbReference>
<dbReference type="AlphaFoldDB" id="A0A7J0CLZ0"/>
<proteinExistence type="inferred from homology"/>
<evidence type="ECO:0000256" key="1">
    <source>
        <dbReference type="ARBA" id="ARBA00008270"/>
    </source>
</evidence>
<dbReference type="InterPro" id="IPR003719">
    <property type="entry name" value="Phenazine_PhzF-like"/>
</dbReference>
<dbReference type="GO" id="GO:0016853">
    <property type="term" value="F:isomerase activity"/>
    <property type="evidence" value="ECO:0007669"/>
    <property type="project" value="UniProtKB-KW"/>
</dbReference>
<sequence>MPGCRGPGGLRQPYVGEPDGRGLREPYDRGAGPGMPGAATGLDCSMTRDHGHGHSPEVLRYTAFSADPAGGNPAGVVLDASGLDEERMLAVAAELGYSESAFLTGRTGEGAYTIRYFSPRAEVPFCGHATVATAVALAERDGPGALEFATAAGRVPVTVVREGEELRATLTSVVPHITEIGAADLAEALAALDWAASDLDPALPPRIAYAGARHLVLAAATRERLADLAYDFARLETLMLRLDLTTLQLVWREAPEVFHVRDPFPVGGVVEDPATGAAAAAFGAYVREQWLVPETAVLTLHQGADMGRPGTLTVELRAGDDRVRVSGTGTRIG</sequence>
<accession>A0A7J0CLZ0</accession>
<gene>
    <name evidence="5" type="ORF">Smic_20570</name>
</gene>
<evidence type="ECO:0000313" key="5">
    <source>
        <dbReference type="EMBL" id="GFN03501.1"/>
    </source>
</evidence>
<comment type="caution">
    <text evidence="5">The sequence shown here is derived from an EMBL/GenBank/DDBJ whole genome shotgun (WGS) entry which is preliminary data.</text>
</comment>
<dbReference type="PIRSF" id="PIRSF016184">
    <property type="entry name" value="PhzC_PhzF"/>
    <property type="match status" value="1"/>
</dbReference>
<evidence type="ECO:0000256" key="4">
    <source>
        <dbReference type="SAM" id="MobiDB-lite"/>
    </source>
</evidence>
<evidence type="ECO:0000256" key="2">
    <source>
        <dbReference type="ARBA" id="ARBA00023235"/>
    </source>
</evidence>
<dbReference type="SUPFAM" id="SSF54506">
    <property type="entry name" value="Diaminopimelate epimerase-like"/>
    <property type="match status" value="1"/>
</dbReference>
<keyword evidence="2" id="KW-0413">Isomerase</keyword>
<dbReference type="PANTHER" id="PTHR13774">
    <property type="entry name" value="PHENAZINE BIOSYNTHESIS PROTEIN"/>
    <property type="match status" value="1"/>
</dbReference>
<reference evidence="5 6" key="1">
    <citation type="submission" date="2020-05" db="EMBL/GenBank/DDBJ databases">
        <title>Whole genome shotgun sequence of Streptomyces microflavus NBRC 13062.</title>
        <authorList>
            <person name="Komaki H."/>
            <person name="Tamura T."/>
        </authorList>
    </citation>
    <scope>NUCLEOTIDE SEQUENCE [LARGE SCALE GENOMIC DNA]</scope>
    <source>
        <strain evidence="5 6">NBRC 13062</strain>
    </source>
</reference>
<feature type="region of interest" description="Disordered" evidence="4">
    <location>
        <begin position="1"/>
        <end position="40"/>
    </location>
</feature>
<dbReference type="PANTHER" id="PTHR13774:SF39">
    <property type="entry name" value="BIOSYNTHESIS PROTEIN, PUTATIVE-RELATED"/>
    <property type="match status" value="1"/>
</dbReference>
<organism evidence="5 6">
    <name type="scientific">Streptomyces microflavus</name>
    <name type="common">Streptomyces lipmanii</name>
    <dbReference type="NCBI Taxonomy" id="1919"/>
    <lineage>
        <taxon>Bacteria</taxon>
        <taxon>Bacillati</taxon>
        <taxon>Actinomycetota</taxon>
        <taxon>Actinomycetes</taxon>
        <taxon>Kitasatosporales</taxon>
        <taxon>Streptomycetaceae</taxon>
        <taxon>Streptomyces</taxon>
    </lineage>
</organism>
<dbReference type="Gene3D" id="3.10.310.10">
    <property type="entry name" value="Diaminopimelate Epimerase, Chain A, domain 1"/>
    <property type="match status" value="2"/>
</dbReference>
<dbReference type="GO" id="GO:0005737">
    <property type="term" value="C:cytoplasm"/>
    <property type="evidence" value="ECO:0007669"/>
    <property type="project" value="TreeGrafter"/>
</dbReference>
<dbReference type="EMBL" id="BLWD01000001">
    <property type="protein sequence ID" value="GFN03501.1"/>
    <property type="molecule type" value="Genomic_DNA"/>
</dbReference>